<dbReference type="InterPro" id="IPR035965">
    <property type="entry name" value="PAS-like_dom_sf"/>
</dbReference>
<feature type="domain" description="Histidine kinase" evidence="10">
    <location>
        <begin position="794"/>
        <end position="1012"/>
    </location>
</feature>
<evidence type="ECO:0000259" key="13">
    <source>
        <dbReference type="PROSITE" id="PS50113"/>
    </source>
</evidence>
<comment type="catalytic activity">
    <reaction evidence="1">
        <text>ATP + protein L-histidine = ADP + protein N-phospho-L-histidine.</text>
        <dbReference type="EC" id="2.7.13.3"/>
    </reaction>
</comment>
<reference evidence="14 15" key="1">
    <citation type="submission" date="2016-11" db="EMBL/GenBank/DDBJ databases">
        <title>Draft Genome Sequences of Nine Cyanobacterial Strains from Diverse Habitats.</title>
        <authorList>
            <person name="Zhu T."/>
            <person name="Hou S."/>
            <person name="Lu X."/>
            <person name="Hess W.R."/>
        </authorList>
    </citation>
    <scope>NUCLEOTIDE SEQUENCE [LARGE SCALE GENOMIC DNA]</scope>
    <source>
        <strain evidence="14 15">NIES-30</strain>
    </source>
</reference>
<accession>A0A1U7J2F9</accession>
<evidence type="ECO:0000313" key="14">
    <source>
        <dbReference type="EMBL" id="OKH46300.1"/>
    </source>
</evidence>
<dbReference type="InterPro" id="IPR003661">
    <property type="entry name" value="HisK_dim/P_dom"/>
</dbReference>
<dbReference type="NCBIfam" id="TIGR00229">
    <property type="entry name" value="sensory_box"/>
    <property type="match status" value="4"/>
</dbReference>
<feature type="domain" description="PAS" evidence="12">
    <location>
        <begin position="518"/>
        <end position="589"/>
    </location>
</feature>
<dbReference type="InterPro" id="IPR001610">
    <property type="entry name" value="PAC"/>
</dbReference>
<dbReference type="FunFam" id="3.30.565.10:FF:000010">
    <property type="entry name" value="Sensor histidine kinase RcsC"/>
    <property type="match status" value="1"/>
</dbReference>
<feature type="domain" description="PAS" evidence="12">
    <location>
        <begin position="417"/>
        <end position="462"/>
    </location>
</feature>
<evidence type="ECO:0000259" key="12">
    <source>
        <dbReference type="PROSITE" id="PS50112"/>
    </source>
</evidence>
<dbReference type="PANTHER" id="PTHR43304:SF1">
    <property type="entry name" value="PAC DOMAIN-CONTAINING PROTEIN"/>
    <property type="match status" value="1"/>
</dbReference>
<dbReference type="FunFam" id="3.30.450.20:FF:000099">
    <property type="entry name" value="Sensory box sensor histidine kinase"/>
    <property type="match status" value="1"/>
</dbReference>
<dbReference type="InterPro" id="IPR004358">
    <property type="entry name" value="Sig_transdc_His_kin-like_C"/>
</dbReference>
<dbReference type="SMART" id="SM00091">
    <property type="entry name" value="PAS"/>
    <property type="match status" value="4"/>
</dbReference>
<dbReference type="Gene3D" id="2.10.70.100">
    <property type="match status" value="2"/>
</dbReference>
<dbReference type="SUPFAM" id="SSF55874">
    <property type="entry name" value="ATPase domain of HSP90 chaperone/DNA topoisomerase II/histidine kinase"/>
    <property type="match status" value="1"/>
</dbReference>
<evidence type="ECO:0000256" key="3">
    <source>
        <dbReference type="ARBA" id="ARBA00012438"/>
    </source>
</evidence>
<dbReference type="InterPro" id="IPR005467">
    <property type="entry name" value="His_kinase_dom"/>
</dbReference>
<dbReference type="SMART" id="SM00086">
    <property type="entry name" value="PAC"/>
    <property type="match status" value="4"/>
</dbReference>
<feature type="modified residue" description="4-aspartylphosphate" evidence="9">
    <location>
        <position position="1083"/>
    </location>
</feature>
<dbReference type="Gene3D" id="1.10.287.130">
    <property type="match status" value="1"/>
</dbReference>
<evidence type="ECO:0000259" key="10">
    <source>
        <dbReference type="PROSITE" id="PS50109"/>
    </source>
</evidence>
<evidence type="ECO:0000313" key="15">
    <source>
        <dbReference type="Proteomes" id="UP000185557"/>
    </source>
</evidence>
<dbReference type="Gene3D" id="3.30.450.20">
    <property type="entry name" value="PAS domain"/>
    <property type="match status" value="6"/>
</dbReference>
<proteinExistence type="inferred from homology"/>
<evidence type="ECO:0000256" key="1">
    <source>
        <dbReference type="ARBA" id="ARBA00000085"/>
    </source>
</evidence>
<keyword evidence="15" id="KW-1185">Reference proteome</keyword>
<dbReference type="Pfam" id="PF08447">
    <property type="entry name" value="PAS_3"/>
    <property type="match status" value="4"/>
</dbReference>
<keyword evidence="6" id="KW-0418">Kinase</keyword>
<dbReference type="EMBL" id="MRCG01000013">
    <property type="protein sequence ID" value="OKH46300.1"/>
    <property type="molecule type" value="Genomic_DNA"/>
</dbReference>
<evidence type="ECO:0000256" key="4">
    <source>
        <dbReference type="ARBA" id="ARBA00022553"/>
    </source>
</evidence>
<feature type="domain" description="PAS" evidence="12">
    <location>
        <begin position="143"/>
        <end position="213"/>
    </location>
</feature>
<gene>
    <name evidence="14" type="ORF">NIES30_16445</name>
</gene>
<feature type="domain" description="PAC" evidence="13">
    <location>
        <begin position="592"/>
        <end position="644"/>
    </location>
</feature>
<dbReference type="STRING" id="549789.NIES30_16445"/>
<dbReference type="InterPro" id="IPR001789">
    <property type="entry name" value="Sig_transdc_resp-reg_receiver"/>
</dbReference>
<dbReference type="CDD" id="cd00082">
    <property type="entry name" value="HisKA"/>
    <property type="match status" value="1"/>
</dbReference>
<feature type="domain" description="PAS" evidence="12">
    <location>
        <begin position="645"/>
        <end position="714"/>
    </location>
</feature>
<comment type="similarity">
    <text evidence="2">In the N-terminal section; belongs to the phytochrome family.</text>
</comment>
<dbReference type="InterPro" id="IPR036890">
    <property type="entry name" value="HATPase_C_sf"/>
</dbReference>
<dbReference type="EC" id="2.7.13.3" evidence="3"/>
<evidence type="ECO:0000259" key="11">
    <source>
        <dbReference type="PROSITE" id="PS50110"/>
    </source>
</evidence>
<dbReference type="SMART" id="SM00448">
    <property type="entry name" value="REC"/>
    <property type="match status" value="1"/>
</dbReference>
<protein>
    <recommendedName>
        <fullName evidence="8">Circadian input-output histidine kinase CikA</fullName>
        <ecNumber evidence="3">2.7.13.3</ecNumber>
    </recommendedName>
</protein>
<sequence length="1155" mass="129542">MEAWPQSLRITLQILLSSRFPMQILWGPDYIQFYNDAYIPIAGNKHPAGIGQRAEDCWQEVWDFSGALLAQVRATGEATWSEDQPMVLNRNGQAEEGYFTFSYTPIWDEPGQVGGIFIAVNETTQKILGERRERALRASAQAAAENLENVLAGISDEFMMLDSNWCFTYVNDRAVAALQRPRQELLGQSIWAVFAEAAATPFYEQLHRAVEAQTVTSFELFSAAEGRWLENRVYPLCDGVSLLRVDITERKNLEQALQTSQDELNSLLNTAPASIARCRFFADRTYILDYRSVGCEALTGYTLAEITPDLWMARTFAEDQAAIAGPMFDAVFEQRPITVEYRFRHKDGSIRWIADSLTSRRDEAQDCWIVTLVGVDITARKQAEDALRYSEAHLAMAQRLAQFGSWEFYPESQQSVWSEAMFDQFGYDPAQTEPNYGELMQRIHPDDRAMVQQFIERAIADHHAYAFDLRVVLPDGSVRYLHSRCEPVLDAQNQVVKLMGTCLDITDRKQIEMVLQDSQSRLQLALQGANCGTWDYDLISQALVWSDRCKAIFGLAPDSEMSFEVFAQAIHPEDHDRVQQAVAEAIAHRQNYDVEMRALWPDGTVHWVRSIGRVYDDEQGQPYRMAGVALDISALKQTEIALRESEERYRVLAEAMPQMVWMADRSGVLYWNQRWYDYTGISREAAAGIGGTNIVHPDEQARTMELWQQALDQGIGFDIEQRIRRYDGVYRWFINRGLPVPDSSGAVTRWVGTITDVDDQKQLETQRARLLEQERVAREAAETANRIKDEFLAVLSHELRSPLNPILGWARLLRMGQLSETKVEHALETIERNAKLQAQLIDDLLDVSRILRGKLMLNSLPVSLATVVQEALETVHSLGEAKGVQFDTELDDAPFKVLGDPNRLKQVVWNLLSNAVKFAPQGGHVTVRLAYDNSWAEIQVSDTGKGIAPEFLPHVFDRFRQADSTTTRDFGGLGLGLAIAHQIVELHQGTIQAESLGENQGSTFTVRFPIMFDAVDTPAALTPSPAQGDLQNIHVLIVEDDADSRDLITTTLQQVGARVTALSSAAAAIAALSETKPDIVVSDIGMPGMDGYMLMEQIRAVTCDQPIPAIALTSYTSAVDQQKVLAAGFQKHLPKPMESAQLVEAIAALVQHRSA</sequence>
<dbReference type="Proteomes" id="UP000185557">
    <property type="component" value="Unassembled WGS sequence"/>
</dbReference>
<keyword evidence="7" id="KW-0902">Two-component regulatory system</keyword>
<dbReference type="SUPFAM" id="SSF52172">
    <property type="entry name" value="CheY-like"/>
    <property type="match status" value="1"/>
</dbReference>
<feature type="domain" description="Response regulatory" evidence="11">
    <location>
        <begin position="1034"/>
        <end position="1150"/>
    </location>
</feature>
<dbReference type="Gene3D" id="3.40.50.2300">
    <property type="match status" value="1"/>
</dbReference>
<comment type="caution">
    <text evidence="14">The sequence shown here is derived from an EMBL/GenBank/DDBJ whole genome shotgun (WGS) entry which is preliminary data.</text>
</comment>
<dbReference type="PROSITE" id="PS50109">
    <property type="entry name" value="HIS_KIN"/>
    <property type="match status" value="1"/>
</dbReference>
<feature type="domain" description="PAC" evidence="13">
    <location>
        <begin position="465"/>
        <end position="517"/>
    </location>
</feature>
<evidence type="ECO:0000256" key="2">
    <source>
        <dbReference type="ARBA" id="ARBA00006402"/>
    </source>
</evidence>
<dbReference type="Pfam" id="PF00072">
    <property type="entry name" value="Response_reg"/>
    <property type="match status" value="1"/>
</dbReference>
<dbReference type="CDD" id="cd16922">
    <property type="entry name" value="HATPase_EvgS-ArcB-TorS-like"/>
    <property type="match status" value="1"/>
</dbReference>
<dbReference type="InterPro" id="IPR013656">
    <property type="entry name" value="PAS_4"/>
</dbReference>
<name>A0A1U7J2F9_9CYAN</name>
<dbReference type="InterPro" id="IPR000014">
    <property type="entry name" value="PAS"/>
</dbReference>
<keyword evidence="4 9" id="KW-0597">Phosphoprotein</keyword>
<dbReference type="Pfam" id="PF02518">
    <property type="entry name" value="HATPase_c"/>
    <property type="match status" value="1"/>
</dbReference>
<keyword evidence="5" id="KW-0808">Transferase</keyword>
<dbReference type="SUPFAM" id="SSF47384">
    <property type="entry name" value="Homodimeric domain of signal transducing histidine kinase"/>
    <property type="match status" value="1"/>
</dbReference>
<evidence type="ECO:0000256" key="8">
    <source>
        <dbReference type="ARBA" id="ARBA00074306"/>
    </source>
</evidence>
<dbReference type="PRINTS" id="PR00344">
    <property type="entry name" value="BCTRLSENSOR"/>
</dbReference>
<feature type="domain" description="PAC" evidence="13">
    <location>
        <begin position="717"/>
        <end position="769"/>
    </location>
</feature>
<dbReference type="InterPro" id="IPR036097">
    <property type="entry name" value="HisK_dim/P_sf"/>
</dbReference>
<dbReference type="Gene3D" id="3.30.565.10">
    <property type="entry name" value="Histidine kinase-like ATPase, C-terminal domain"/>
    <property type="match status" value="1"/>
</dbReference>
<dbReference type="PANTHER" id="PTHR43304">
    <property type="entry name" value="PHYTOCHROME-LIKE PROTEIN CPH1"/>
    <property type="match status" value="1"/>
</dbReference>
<dbReference type="Pfam" id="PF00512">
    <property type="entry name" value="HisKA"/>
    <property type="match status" value="1"/>
</dbReference>
<evidence type="ECO:0000256" key="9">
    <source>
        <dbReference type="PROSITE-ProRule" id="PRU00169"/>
    </source>
</evidence>
<dbReference type="InterPro" id="IPR013655">
    <property type="entry name" value="PAS_fold_3"/>
</dbReference>
<organism evidence="14 15">
    <name type="scientific">Phormidium tenue NIES-30</name>
    <dbReference type="NCBI Taxonomy" id="549789"/>
    <lineage>
        <taxon>Bacteria</taxon>
        <taxon>Bacillati</taxon>
        <taxon>Cyanobacteriota</taxon>
        <taxon>Cyanophyceae</taxon>
        <taxon>Oscillatoriophycideae</taxon>
        <taxon>Oscillatoriales</taxon>
        <taxon>Oscillatoriaceae</taxon>
        <taxon>Phormidium</taxon>
    </lineage>
</organism>
<dbReference type="CDD" id="cd00130">
    <property type="entry name" value="PAS"/>
    <property type="match status" value="5"/>
</dbReference>
<dbReference type="InterPro" id="IPR011006">
    <property type="entry name" value="CheY-like_superfamily"/>
</dbReference>
<evidence type="ECO:0000256" key="6">
    <source>
        <dbReference type="ARBA" id="ARBA00022777"/>
    </source>
</evidence>
<dbReference type="InterPro" id="IPR003594">
    <property type="entry name" value="HATPase_dom"/>
</dbReference>
<dbReference type="SUPFAM" id="SSF55785">
    <property type="entry name" value="PYP-like sensor domain (PAS domain)"/>
    <property type="match status" value="6"/>
</dbReference>
<dbReference type="GO" id="GO:0000155">
    <property type="term" value="F:phosphorelay sensor kinase activity"/>
    <property type="evidence" value="ECO:0007669"/>
    <property type="project" value="InterPro"/>
</dbReference>
<evidence type="ECO:0000256" key="7">
    <source>
        <dbReference type="ARBA" id="ARBA00023012"/>
    </source>
</evidence>
<dbReference type="Pfam" id="PF08448">
    <property type="entry name" value="PAS_4"/>
    <property type="match status" value="1"/>
</dbReference>
<dbReference type="InterPro" id="IPR000700">
    <property type="entry name" value="PAS-assoc_C"/>
</dbReference>
<dbReference type="InterPro" id="IPR052162">
    <property type="entry name" value="Sensor_kinase/Photoreceptor"/>
</dbReference>
<dbReference type="PROSITE" id="PS50110">
    <property type="entry name" value="RESPONSE_REGULATORY"/>
    <property type="match status" value="1"/>
</dbReference>
<dbReference type="PROSITE" id="PS50112">
    <property type="entry name" value="PAS"/>
    <property type="match status" value="4"/>
</dbReference>
<dbReference type="AlphaFoldDB" id="A0A1U7J2F9"/>
<evidence type="ECO:0000256" key="5">
    <source>
        <dbReference type="ARBA" id="ARBA00022679"/>
    </source>
</evidence>
<feature type="domain" description="PAC" evidence="13">
    <location>
        <begin position="337"/>
        <end position="389"/>
    </location>
</feature>
<dbReference type="SMART" id="SM00388">
    <property type="entry name" value="HisKA"/>
    <property type="match status" value="1"/>
</dbReference>
<dbReference type="PROSITE" id="PS50113">
    <property type="entry name" value="PAC"/>
    <property type="match status" value="4"/>
</dbReference>
<dbReference type="SMART" id="SM00387">
    <property type="entry name" value="HATPase_c"/>
    <property type="match status" value="1"/>
</dbReference>